<gene>
    <name evidence="1" type="ORF">SAMN05518683_1252</name>
</gene>
<protein>
    <submittedName>
        <fullName evidence="1">Uncharacterized protein</fullName>
    </submittedName>
</protein>
<dbReference type="AlphaFoldDB" id="A0A1I5X4P7"/>
<evidence type="ECO:0000313" key="2">
    <source>
        <dbReference type="Proteomes" id="UP000198892"/>
    </source>
</evidence>
<evidence type="ECO:0000313" key="1">
    <source>
        <dbReference type="EMBL" id="SFQ26992.1"/>
    </source>
</evidence>
<organism evidence="1 2">
    <name type="scientific">Salibacterium halotolerans</name>
    <dbReference type="NCBI Taxonomy" id="1884432"/>
    <lineage>
        <taxon>Bacteria</taxon>
        <taxon>Bacillati</taxon>
        <taxon>Bacillota</taxon>
        <taxon>Bacilli</taxon>
        <taxon>Bacillales</taxon>
        <taxon>Bacillaceae</taxon>
    </lineage>
</organism>
<dbReference type="STRING" id="1884432.SAMN05518683_1252"/>
<dbReference type="EMBL" id="FOXD01000025">
    <property type="protein sequence ID" value="SFQ26992.1"/>
    <property type="molecule type" value="Genomic_DNA"/>
</dbReference>
<reference evidence="2" key="1">
    <citation type="submission" date="2016-10" db="EMBL/GenBank/DDBJ databases">
        <authorList>
            <person name="Varghese N."/>
            <person name="Submissions S."/>
        </authorList>
    </citation>
    <scope>NUCLEOTIDE SEQUENCE [LARGE SCALE GENOMIC DNA]</scope>
    <source>
        <strain evidence="2">S7</strain>
    </source>
</reference>
<dbReference type="Proteomes" id="UP000198892">
    <property type="component" value="Unassembled WGS sequence"/>
</dbReference>
<keyword evidence="2" id="KW-1185">Reference proteome</keyword>
<sequence>MQKIGELIGKTAKEQRIDREKEESIEFYVESIEKKTEMRKINRDKEETIQSCAKSIDKTPQPKQKFFL</sequence>
<name>A0A1I5X4P7_9BACI</name>
<proteinExistence type="predicted"/>
<accession>A0A1I5X4P7</accession>